<dbReference type="RefSeq" id="WP_279298469.1">
    <property type="nucleotide sequence ID" value="NZ_JAOTIF010000017.1"/>
</dbReference>
<organism evidence="4 5">
    <name type="scientific">Paraflavisolibacter caeni</name>
    <dbReference type="NCBI Taxonomy" id="2982496"/>
    <lineage>
        <taxon>Bacteria</taxon>
        <taxon>Pseudomonadati</taxon>
        <taxon>Bacteroidota</taxon>
        <taxon>Chitinophagia</taxon>
        <taxon>Chitinophagales</taxon>
        <taxon>Chitinophagaceae</taxon>
        <taxon>Paraflavisolibacter</taxon>
    </lineage>
</organism>
<dbReference type="Gene3D" id="1.10.150.520">
    <property type="match status" value="1"/>
</dbReference>
<dbReference type="Proteomes" id="UP001155483">
    <property type="component" value="Unassembled WGS sequence"/>
</dbReference>
<dbReference type="SUPFAM" id="SSF56784">
    <property type="entry name" value="HAD-like"/>
    <property type="match status" value="1"/>
</dbReference>
<keyword evidence="2 4" id="KW-0378">Hydrolase</keyword>
<keyword evidence="5" id="KW-1185">Reference proteome</keyword>
<evidence type="ECO:0000313" key="4">
    <source>
        <dbReference type="EMBL" id="MCU7551030.1"/>
    </source>
</evidence>
<dbReference type="GO" id="GO:0016791">
    <property type="term" value="F:phosphatase activity"/>
    <property type="evidence" value="ECO:0007669"/>
    <property type="project" value="TreeGrafter"/>
</dbReference>
<dbReference type="PANTHER" id="PTHR46470:SF2">
    <property type="entry name" value="GLYCERALDEHYDE 3-PHOSPHATE PHOSPHATASE"/>
    <property type="match status" value="1"/>
</dbReference>
<name>A0A9X3B8P5_9BACT</name>
<dbReference type="EMBL" id="JAOTIF010000017">
    <property type="protein sequence ID" value="MCU7551030.1"/>
    <property type="molecule type" value="Genomic_DNA"/>
</dbReference>
<keyword evidence="3" id="KW-0460">Magnesium</keyword>
<dbReference type="Pfam" id="PF00702">
    <property type="entry name" value="Hydrolase"/>
    <property type="match status" value="1"/>
</dbReference>
<reference evidence="4" key="1">
    <citation type="submission" date="2022-09" db="EMBL/GenBank/DDBJ databases">
        <authorList>
            <person name="Yuan C."/>
            <person name="Ke Z."/>
        </authorList>
    </citation>
    <scope>NUCLEOTIDE SEQUENCE</scope>
    <source>
        <strain evidence="4">LB-8</strain>
    </source>
</reference>
<dbReference type="InterPro" id="IPR051400">
    <property type="entry name" value="HAD-like_hydrolase"/>
</dbReference>
<proteinExistence type="predicted"/>
<sequence>MNKKAIIFDLDNTIYPVSSIGDKLFASLYQLIHDSGEHEENFEDIKADILRKPFQLVAATHGFSNELTERGINLLKNTAYEDEIMPFDDFIEIRRIPGERFLVTTGFTKLQYSKIHGMNIEADFKEIHVIDPQTSGQTKKDVFADILHRHRYAPTEVLVIGDDLESEIKAARELGIDTVLYDKYNLHPNHPATYKISDFKELVSIAQ</sequence>
<dbReference type="SFLD" id="SFLDS00003">
    <property type="entry name" value="Haloacid_Dehalogenase"/>
    <property type="match status" value="1"/>
</dbReference>
<gene>
    <name evidence="4" type="ORF">OCK74_18065</name>
</gene>
<dbReference type="InterPro" id="IPR023214">
    <property type="entry name" value="HAD_sf"/>
</dbReference>
<dbReference type="InterPro" id="IPR036412">
    <property type="entry name" value="HAD-like_sf"/>
</dbReference>
<accession>A0A9X3B8P5</accession>
<dbReference type="Gene3D" id="3.40.50.1000">
    <property type="entry name" value="HAD superfamily/HAD-like"/>
    <property type="match status" value="1"/>
</dbReference>
<evidence type="ECO:0000256" key="2">
    <source>
        <dbReference type="ARBA" id="ARBA00022801"/>
    </source>
</evidence>
<evidence type="ECO:0000256" key="3">
    <source>
        <dbReference type="ARBA" id="ARBA00022842"/>
    </source>
</evidence>
<dbReference type="GO" id="GO:0046872">
    <property type="term" value="F:metal ion binding"/>
    <property type="evidence" value="ECO:0007669"/>
    <property type="project" value="UniProtKB-KW"/>
</dbReference>
<dbReference type="SFLD" id="SFLDG01129">
    <property type="entry name" value="C1.5:_HAD__Beta-PGM__Phosphata"/>
    <property type="match status" value="1"/>
</dbReference>
<reference evidence="4" key="2">
    <citation type="submission" date="2023-04" db="EMBL/GenBank/DDBJ databases">
        <title>Paracnuella aquatica gen. nov., sp. nov., a member of the family Chitinophagaceae isolated from a hot spring.</title>
        <authorList>
            <person name="Wang C."/>
        </authorList>
    </citation>
    <scope>NUCLEOTIDE SEQUENCE</scope>
    <source>
        <strain evidence="4">LB-8</strain>
    </source>
</reference>
<comment type="caution">
    <text evidence="4">The sequence shown here is derived from an EMBL/GenBank/DDBJ whole genome shotgun (WGS) entry which is preliminary data.</text>
</comment>
<protein>
    <submittedName>
        <fullName evidence="4">HAD family hydrolase</fullName>
    </submittedName>
</protein>
<evidence type="ECO:0000313" key="5">
    <source>
        <dbReference type="Proteomes" id="UP001155483"/>
    </source>
</evidence>
<evidence type="ECO:0000256" key="1">
    <source>
        <dbReference type="ARBA" id="ARBA00022723"/>
    </source>
</evidence>
<keyword evidence="1" id="KW-0479">Metal-binding</keyword>
<dbReference type="AlphaFoldDB" id="A0A9X3B8P5"/>
<dbReference type="PANTHER" id="PTHR46470">
    <property type="entry name" value="N-ACYLNEURAMINATE-9-PHOSPHATASE"/>
    <property type="match status" value="1"/>
</dbReference>